<protein>
    <submittedName>
        <fullName evidence="1">Uncharacterized protein</fullName>
    </submittedName>
</protein>
<name>A0A1V0SDJ4_9VIRU</name>
<proteinExistence type="predicted"/>
<evidence type="ECO:0000313" key="1">
    <source>
        <dbReference type="EMBL" id="ARF09800.1"/>
    </source>
</evidence>
<organism evidence="1">
    <name type="scientific">Indivirus ILV1</name>
    <dbReference type="NCBI Taxonomy" id="1977633"/>
    <lineage>
        <taxon>Viruses</taxon>
        <taxon>Varidnaviria</taxon>
        <taxon>Bamfordvirae</taxon>
        <taxon>Nucleocytoviricota</taxon>
        <taxon>Megaviricetes</taxon>
        <taxon>Imitervirales</taxon>
        <taxon>Mimiviridae</taxon>
        <taxon>Klosneuvirinae</taxon>
        <taxon>Indivirus</taxon>
    </lineage>
</organism>
<dbReference type="EMBL" id="KY684087">
    <property type="protein sequence ID" value="ARF09800.1"/>
    <property type="molecule type" value="Genomic_DNA"/>
</dbReference>
<gene>
    <name evidence="1" type="ORF">Indivirus_3_49</name>
</gene>
<reference evidence="1" key="1">
    <citation type="journal article" date="2017" name="Science">
        <title>Giant viruses with an expanded complement of translation system components.</title>
        <authorList>
            <person name="Schulz F."/>
            <person name="Yutin N."/>
            <person name="Ivanova N.N."/>
            <person name="Ortega D.R."/>
            <person name="Lee T.K."/>
            <person name="Vierheilig J."/>
            <person name="Daims H."/>
            <person name="Horn M."/>
            <person name="Wagner M."/>
            <person name="Jensen G.J."/>
            <person name="Kyrpides N.C."/>
            <person name="Koonin E.V."/>
            <person name="Woyke T."/>
        </authorList>
    </citation>
    <scope>NUCLEOTIDE SEQUENCE</scope>
    <source>
        <strain evidence="1">ILV1</strain>
    </source>
</reference>
<accession>A0A1V0SDJ4</accession>
<sequence>MSTEQFWNALENQNIELINQYSKLVDHNILKQGIYYSIIGNKMQSLTTLLNKVDLLEKEVLDSAMLAINYQFQDALTILERKYPIVAKYPLDIEFKCMDVNLIGKNIIENLEIYKKISPFKKYYGNITSRFDNNTKFKIYDLNYYQSNEGYKYDGSKYQIFDRKPNDKYSTNDIPVYFRTIPELKEMLEDNYYQEFNIDNIKIEQTAKNNGKYTIFNPTLNYSEICEKYIITPTVMPFSPENTTLIALNKKEGKYLASNAFFYNPNIIFDMYRIFNSLKEINIHFKYFTSLEVGSLPELLHFHVVKFNMLEPTLEKIEGTDFHKVIDNNPHSKMYAAAITNYYDYAKDDREFLYKLPALLLECRLNIEGNDKFKYCAQIFFSCVNQVDYVFISFRRVNIKNIKLVEGANGPTLDINYWKDLYGPSAIIPGSSSIKSTKQKILEWLVPLPIGMVSYKNKEGLPFDLSKDDLAVDMKKQFVYHPNFDGNAKLVYNSGYKPNYTFKTIPENIDTQCIDIDLKIEKTMLNTKLELRRSHIDCDKFPAIYNLGTTNVFGYNLVHGIGDLSGDQYYFIKVNSEEYDKIINKLYEYNDIQVFPTYYGSVTLTNNDTYMLFTGIKTDLKTFLKLDQDNLRNNSPLIHSIIVMIINRIIKLKEMNKRYPNLSIDNIYVTNESMELIDFKFSEDFIITIAKNNSAFKINHYGHNIVFKFADFISGNDLQSDIRTSINSLHWWCKQFNIQNDLLNDINNLVSGSEYNIKELLLKLSFGMNYGAFRDAIPNALFIYSYLNGEPSKDYNMLLKKIIEKVKTTNYTFPYGTTTLNKGTILVTGQGIDFEKGGPPDYLSLLESKFGTEMSSVWYGTIDELKKKRYQSLLNSQYMRINLLSRLLAVVLTDDVKFINLGIGEIYWVDLIKNIFIPGISQMLGLNKEKLLSILSPQIGFNDKSLDRKFVEDINKTYGRTLVGKDGAYNDYNLSAILIFQDLFNLALKFKYPDIAGTTAYINIDGMTEYVLTNTSKFAKLMGVVMPSPEGFRLFSNHNFYREHIYQIYKTIEQKRKNNESLNLQINEKLYARQMNDMIEPLKEKITEMLKSPYDFYTRPILDEDMYIFLPEINKYPYDNNAQYGGKKQKNNKYIKLYKYYKNMYIKLKKEYDT</sequence>